<protein>
    <submittedName>
        <fullName evidence="2">Uncharacterized protein</fullName>
    </submittedName>
</protein>
<sequence>MENLENHLEEHERQRQVNEVALKGLQHAQTRRVARGYAVMAAVVGYGEGATGGGLFGKVSHFAKLFCIGFALLAPSLLVWQVLL</sequence>
<evidence type="ECO:0000313" key="3">
    <source>
        <dbReference type="Proteomes" id="UP000001353"/>
    </source>
</evidence>
<dbReference type="eggNOG" id="ENOG502ZIGT">
    <property type="taxonomic scope" value="Bacteria"/>
</dbReference>
<dbReference type="HOGENOM" id="CLU_2525460_0_0_5"/>
<evidence type="ECO:0000313" key="2">
    <source>
        <dbReference type="EMBL" id="AEI95489.1"/>
    </source>
</evidence>
<dbReference type="KEGG" id="rli:RLO149_c035500"/>
<organism evidence="2 3">
    <name type="scientific">Roseobacter litoralis (strain ATCC 49566 / DSM 6996 / JCM 21268 / NBRC 15278 / OCh 149)</name>
    <dbReference type="NCBI Taxonomy" id="391595"/>
    <lineage>
        <taxon>Bacteria</taxon>
        <taxon>Pseudomonadati</taxon>
        <taxon>Pseudomonadota</taxon>
        <taxon>Alphaproteobacteria</taxon>
        <taxon>Rhodobacterales</taxon>
        <taxon>Roseobacteraceae</taxon>
        <taxon>Roseobacter</taxon>
    </lineage>
</organism>
<feature type="transmembrane region" description="Helical" evidence="1">
    <location>
        <begin position="65"/>
        <end position="83"/>
    </location>
</feature>
<evidence type="ECO:0000256" key="1">
    <source>
        <dbReference type="SAM" id="Phobius"/>
    </source>
</evidence>
<keyword evidence="1" id="KW-1133">Transmembrane helix</keyword>
<dbReference type="EMBL" id="CP002623">
    <property type="protein sequence ID" value="AEI95489.1"/>
    <property type="molecule type" value="Genomic_DNA"/>
</dbReference>
<dbReference type="Proteomes" id="UP000001353">
    <property type="component" value="Chromosome"/>
</dbReference>
<name>F7ZAU7_ROSLO</name>
<keyword evidence="1" id="KW-0472">Membrane</keyword>
<proteinExistence type="predicted"/>
<dbReference type="AlphaFoldDB" id="F7ZAU7"/>
<keyword evidence="1" id="KW-0812">Transmembrane</keyword>
<gene>
    <name evidence="2" type="ordered locus">RLO149_c035500</name>
</gene>
<accession>F7ZAU7</accession>
<reference evidence="2 3" key="1">
    <citation type="journal article" date="2011" name="BMC Genomics">
        <title>Comparative genome analysis and genome-guided physiological analysis of Roseobacter litoralis.</title>
        <authorList>
            <person name="Kalhoefer D."/>
            <person name="Thole S."/>
            <person name="Voget S."/>
            <person name="Lehmann R."/>
            <person name="Liesegang H."/>
            <person name="Wollher A."/>
            <person name="Daniel R."/>
            <person name="Simon M."/>
            <person name="Brinkhoff T."/>
        </authorList>
    </citation>
    <scope>NUCLEOTIDE SEQUENCE [LARGE SCALE GENOMIC DNA]</scope>
    <source>
        <strain evidence="3">ATCC 49566 / DSM 6996 / JCM 21268 / NBRC 15278 / OCh 149</strain>
    </source>
</reference>
<keyword evidence="3" id="KW-1185">Reference proteome</keyword>